<reference evidence="1 2" key="1">
    <citation type="submission" date="2020-08" db="EMBL/GenBank/DDBJ databases">
        <title>Sequencing the genomes of 1000 actinobacteria strains.</title>
        <authorList>
            <person name="Klenk H.-P."/>
        </authorList>
    </citation>
    <scope>NUCLEOTIDE SEQUENCE [LARGE SCALE GENOMIC DNA]</scope>
    <source>
        <strain evidence="1 2">DSM 45886</strain>
    </source>
</reference>
<keyword evidence="2" id="KW-1185">Reference proteome</keyword>
<dbReference type="AlphaFoldDB" id="A0A7W7SLM7"/>
<dbReference type="Proteomes" id="UP000578819">
    <property type="component" value="Unassembled WGS sequence"/>
</dbReference>
<dbReference type="EMBL" id="JACHJW010000001">
    <property type="protein sequence ID" value="MBB4957068.1"/>
    <property type="molecule type" value="Genomic_DNA"/>
</dbReference>
<evidence type="ECO:0000313" key="1">
    <source>
        <dbReference type="EMBL" id="MBB4957068.1"/>
    </source>
</evidence>
<evidence type="ECO:0000313" key="2">
    <source>
        <dbReference type="Proteomes" id="UP000578819"/>
    </source>
</evidence>
<name>A0A7W7SLM7_9ACTN</name>
<sequence length="54" mass="6293">MLWIVGIDAWQGAATAQEVKKGEKFVYVLISGNKVKRRGRPRRPHTQRCFPKRK</sequence>
<organism evidence="1 2">
    <name type="scientific">Micromonospora polyrhachis</name>
    <dbReference type="NCBI Taxonomy" id="1282883"/>
    <lineage>
        <taxon>Bacteria</taxon>
        <taxon>Bacillati</taxon>
        <taxon>Actinomycetota</taxon>
        <taxon>Actinomycetes</taxon>
        <taxon>Micromonosporales</taxon>
        <taxon>Micromonosporaceae</taxon>
        <taxon>Micromonospora</taxon>
    </lineage>
</organism>
<comment type="caution">
    <text evidence="1">The sequence shown here is derived from an EMBL/GenBank/DDBJ whole genome shotgun (WGS) entry which is preliminary data.</text>
</comment>
<proteinExistence type="predicted"/>
<protein>
    <submittedName>
        <fullName evidence="1">Uncharacterized protein</fullName>
    </submittedName>
</protein>
<gene>
    <name evidence="1" type="ORF">FHR38_000801</name>
</gene>
<accession>A0A7W7SLM7</accession>